<dbReference type="SUPFAM" id="SSF53756">
    <property type="entry name" value="UDP-Glycosyltransferase/glycogen phosphorylase"/>
    <property type="match status" value="1"/>
</dbReference>
<comment type="caution">
    <text evidence="2">The sequence shown here is derived from an EMBL/GenBank/DDBJ whole genome shotgun (WGS) entry which is preliminary data.</text>
</comment>
<dbReference type="InterPro" id="IPR055259">
    <property type="entry name" value="YkvP/CgeB_Glyco_trans-like"/>
</dbReference>
<dbReference type="Proteomes" id="UP000533469">
    <property type="component" value="Unassembled WGS sequence"/>
</dbReference>
<evidence type="ECO:0000313" key="3">
    <source>
        <dbReference type="Proteomes" id="UP000533469"/>
    </source>
</evidence>
<dbReference type="AlphaFoldDB" id="A0A839Z866"/>
<evidence type="ECO:0000313" key="2">
    <source>
        <dbReference type="EMBL" id="MBB3771010.1"/>
    </source>
</evidence>
<dbReference type="EMBL" id="JACICD010000002">
    <property type="protein sequence ID" value="MBB3771010.1"/>
    <property type="molecule type" value="Genomic_DNA"/>
</dbReference>
<accession>A0A839Z866</accession>
<reference evidence="2 3" key="1">
    <citation type="submission" date="2020-08" db="EMBL/GenBank/DDBJ databases">
        <title>Genomic Encyclopedia of Type Strains, Phase IV (KMG-IV): sequencing the most valuable type-strain genomes for metagenomic binning, comparative biology and taxonomic classification.</title>
        <authorList>
            <person name="Goeker M."/>
        </authorList>
    </citation>
    <scope>NUCLEOTIDE SEQUENCE [LARGE SCALE GENOMIC DNA]</scope>
    <source>
        <strain evidence="2 3">DSM 5895</strain>
    </source>
</reference>
<organism evidence="2 3">
    <name type="scientific">Ancylobacter tetraedralis</name>
    <dbReference type="NCBI Taxonomy" id="217068"/>
    <lineage>
        <taxon>Bacteria</taxon>
        <taxon>Pseudomonadati</taxon>
        <taxon>Pseudomonadota</taxon>
        <taxon>Alphaproteobacteria</taxon>
        <taxon>Hyphomicrobiales</taxon>
        <taxon>Xanthobacteraceae</taxon>
        <taxon>Ancylobacter</taxon>
    </lineage>
</organism>
<dbReference type="Pfam" id="PF13524">
    <property type="entry name" value="Glyco_trans_1_2"/>
    <property type="match status" value="1"/>
</dbReference>
<evidence type="ECO:0000259" key="1">
    <source>
        <dbReference type="Pfam" id="PF13524"/>
    </source>
</evidence>
<feature type="domain" description="Spore protein YkvP/CgeB glycosyl transferase-like" evidence="1">
    <location>
        <begin position="168"/>
        <end position="307"/>
    </location>
</feature>
<sequence length="325" mass="36015">MRLGHAVVGVDPYEVLRGNRLLNSWSWHSGALGTAFLAERHIRRSVGDQFFDLAVVDNGELVPPGAVEFLRARAGRVALFNGDNPFVGRDGRRWRTLLAALPHYDLFVTARQSTADVAPSHGARRVLRVNFFADEVLHRPARPSEEERALYGSPVSFVGTWFPERGPFMETLLRRGVPLKIIGPRWNKAGNYDAIRHAVLPGYLNPKQYSAAVRSSAIAIAMLSKGNEDLHTSRSAEIPAMGILMCAERTSEHLQMYREGEEAVFWSSADECADICLGLLADPDRIARIAEAGHKRVQTNDTWTGRTMERIVREAVEPGDGVHGA</sequence>
<proteinExistence type="predicted"/>
<dbReference type="RefSeq" id="WP_183189150.1">
    <property type="nucleotide sequence ID" value="NZ_JACICD010000002.1"/>
</dbReference>
<name>A0A839Z866_9HYPH</name>
<protein>
    <recommendedName>
        <fullName evidence="1">Spore protein YkvP/CgeB glycosyl transferase-like domain-containing protein</fullName>
    </recommendedName>
</protein>
<keyword evidence="3" id="KW-1185">Reference proteome</keyword>
<gene>
    <name evidence="2" type="ORF">FHS55_001605</name>
</gene>